<comment type="caution">
    <text evidence="3">The sequence shown here is derived from an EMBL/GenBank/DDBJ whole genome shotgun (WGS) entry which is preliminary data.</text>
</comment>
<dbReference type="PANTHER" id="PTHR12794">
    <property type="entry name" value="GEMIN2"/>
    <property type="match status" value="1"/>
</dbReference>
<evidence type="ECO:0000256" key="2">
    <source>
        <dbReference type="SAM" id="MobiDB-lite"/>
    </source>
</evidence>
<dbReference type="GO" id="GO:0000387">
    <property type="term" value="P:spliceosomal snRNP assembly"/>
    <property type="evidence" value="ECO:0007669"/>
    <property type="project" value="InterPro"/>
</dbReference>
<evidence type="ECO:0000256" key="1">
    <source>
        <dbReference type="ARBA" id="ARBA00025758"/>
    </source>
</evidence>
<proteinExistence type="inferred from homology"/>
<dbReference type="Proteomes" id="UP000027920">
    <property type="component" value="Unassembled WGS sequence"/>
</dbReference>
<sequence length="375" mass="41575">MSRKRRNTSSPEADSPPASKRHNRDYEAPEWDSADEEESKEKPQLDEYTGQAGAFPGLGKDSDDLFYGPASDGIDYLRMVRSEARGVPHILTVPSTQSVGFQKHTVSVQGNGGGVYYDGTYTALADPSTEQGETPPDAQEFYYDALLKQFRVVQATMRCTPPLAVLESLASSRLISFPGDSRQARVQWEALVSTVDPHPAQIAVMDPKSVLELVTLLRKKLNIYFSSRDEGTVSRVGAWLWATLGKCRDRGELSSEEIGELRLLAQRAIDIQARFDMDSNQHTSNSDLGSLENDIDDGDSEDEQHRSERTLPADEKGTFSARQAGSVEEELGKATERDRLIAAALDMVITVVGEIYGQRDLLGSRRKWEESRILT</sequence>
<feature type="compositionally biased region" description="Acidic residues" evidence="2">
    <location>
        <begin position="293"/>
        <end position="302"/>
    </location>
</feature>
<dbReference type="OrthoDB" id="428895at2759"/>
<dbReference type="GeneID" id="25286080"/>
<protein>
    <submittedName>
        <fullName evidence="3">Uncharacterized protein</fullName>
    </submittedName>
</protein>
<dbReference type="Gene3D" id="1.20.58.1070">
    <property type="match status" value="1"/>
</dbReference>
<organism evidence="3 4">
    <name type="scientific">Exophiala aquamarina CBS 119918</name>
    <dbReference type="NCBI Taxonomy" id="1182545"/>
    <lineage>
        <taxon>Eukaryota</taxon>
        <taxon>Fungi</taxon>
        <taxon>Dikarya</taxon>
        <taxon>Ascomycota</taxon>
        <taxon>Pezizomycotina</taxon>
        <taxon>Eurotiomycetes</taxon>
        <taxon>Chaetothyriomycetidae</taxon>
        <taxon>Chaetothyriales</taxon>
        <taxon>Herpotrichiellaceae</taxon>
        <taxon>Exophiala</taxon>
    </lineage>
</organism>
<dbReference type="Pfam" id="PF04938">
    <property type="entry name" value="SIP1"/>
    <property type="match status" value="1"/>
</dbReference>
<feature type="region of interest" description="Disordered" evidence="2">
    <location>
        <begin position="1"/>
        <end position="62"/>
    </location>
</feature>
<feature type="region of interest" description="Disordered" evidence="2">
    <location>
        <begin position="279"/>
        <end position="331"/>
    </location>
</feature>
<feature type="compositionally biased region" description="Acidic residues" evidence="2">
    <location>
        <begin position="28"/>
        <end position="38"/>
    </location>
</feature>
<dbReference type="VEuPathDB" id="FungiDB:A1O9_11180"/>
<reference evidence="3 4" key="1">
    <citation type="submission" date="2013-03" db="EMBL/GenBank/DDBJ databases">
        <title>The Genome Sequence of Exophiala aquamarina CBS 119918.</title>
        <authorList>
            <consortium name="The Broad Institute Genomics Platform"/>
            <person name="Cuomo C."/>
            <person name="de Hoog S."/>
            <person name="Gorbushina A."/>
            <person name="Walker B."/>
            <person name="Young S.K."/>
            <person name="Zeng Q."/>
            <person name="Gargeya S."/>
            <person name="Fitzgerald M."/>
            <person name="Haas B."/>
            <person name="Abouelleil A."/>
            <person name="Allen A.W."/>
            <person name="Alvarado L."/>
            <person name="Arachchi H.M."/>
            <person name="Berlin A.M."/>
            <person name="Chapman S.B."/>
            <person name="Gainer-Dewar J."/>
            <person name="Goldberg J."/>
            <person name="Griggs A."/>
            <person name="Gujja S."/>
            <person name="Hansen M."/>
            <person name="Howarth C."/>
            <person name="Imamovic A."/>
            <person name="Ireland A."/>
            <person name="Larimer J."/>
            <person name="McCowan C."/>
            <person name="Murphy C."/>
            <person name="Pearson M."/>
            <person name="Poon T.W."/>
            <person name="Priest M."/>
            <person name="Roberts A."/>
            <person name="Saif S."/>
            <person name="Shea T."/>
            <person name="Sisk P."/>
            <person name="Sykes S."/>
            <person name="Wortman J."/>
            <person name="Nusbaum C."/>
            <person name="Birren B."/>
        </authorList>
    </citation>
    <scope>NUCLEOTIDE SEQUENCE [LARGE SCALE GENOMIC DNA]</scope>
    <source>
        <strain evidence="3 4">CBS 119918</strain>
    </source>
</reference>
<name>A0A072P0L2_9EURO</name>
<evidence type="ECO:0000313" key="3">
    <source>
        <dbReference type="EMBL" id="KEF52763.1"/>
    </source>
</evidence>
<evidence type="ECO:0000313" key="4">
    <source>
        <dbReference type="Proteomes" id="UP000027920"/>
    </source>
</evidence>
<accession>A0A072P0L2</accession>
<keyword evidence="4" id="KW-1185">Reference proteome</keyword>
<gene>
    <name evidence="3" type="ORF">A1O9_11180</name>
</gene>
<feature type="compositionally biased region" description="Basic and acidic residues" evidence="2">
    <location>
        <begin position="303"/>
        <end position="317"/>
    </location>
</feature>
<dbReference type="RefSeq" id="XP_013255353.1">
    <property type="nucleotide sequence ID" value="XM_013399899.1"/>
</dbReference>
<dbReference type="HOGENOM" id="CLU_022029_1_0_1"/>
<comment type="similarity">
    <text evidence="1">Belongs to the gemin-2 family.</text>
</comment>
<dbReference type="EMBL" id="AMGV01000016">
    <property type="protein sequence ID" value="KEF52763.1"/>
    <property type="molecule type" value="Genomic_DNA"/>
</dbReference>
<dbReference type="GO" id="GO:0005634">
    <property type="term" value="C:nucleus"/>
    <property type="evidence" value="ECO:0007669"/>
    <property type="project" value="TreeGrafter"/>
</dbReference>
<dbReference type="GO" id="GO:0032797">
    <property type="term" value="C:SMN complex"/>
    <property type="evidence" value="ECO:0007669"/>
    <property type="project" value="TreeGrafter"/>
</dbReference>
<dbReference type="AlphaFoldDB" id="A0A072P0L2"/>
<dbReference type="InterPro" id="IPR035426">
    <property type="entry name" value="Gemin2/Brr1"/>
</dbReference>
<dbReference type="PANTHER" id="PTHR12794:SF0">
    <property type="entry name" value="GEM-ASSOCIATED PROTEIN 2"/>
    <property type="match status" value="1"/>
</dbReference>